<gene>
    <name evidence="1" type="ORF">H3N35_01170</name>
</gene>
<dbReference type="InterPro" id="IPR016181">
    <property type="entry name" value="Acyl_CoA_acyltransferase"/>
</dbReference>
<reference evidence="1 2" key="1">
    <citation type="journal article" date="2022" name="Mar. Drugs">
        <title>Bioassay-Guided Fractionation Leads to the Detection of Cholic Acid Generated by the Rare Thalassomonas sp.</title>
        <authorList>
            <person name="Pheiffer F."/>
            <person name="Schneider Y.K."/>
            <person name="Hansen E.H."/>
            <person name="Andersen J.H."/>
            <person name="Isaksson J."/>
            <person name="Busche T."/>
            <person name="R C."/>
            <person name="Kalinowski J."/>
            <person name="Zyl L.V."/>
            <person name="Trindade M."/>
        </authorList>
    </citation>
    <scope>NUCLEOTIDE SEQUENCE [LARGE SCALE GENOMIC DNA]</scope>
    <source>
        <strain evidence="1 2">A5K-61T</strain>
    </source>
</reference>
<keyword evidence="2" id="KW-1185">Reference proteome</keyword>
<protein>
    <recommendedName>
        <fullName evidence="3">N-acetyltransferase domain-containing protein</fullName>
    </recommendedName>
</protein>
<dbReference type="SUPFAM" id="SSF55729">
    <property type="entry name" value="Acyl-CoA N-acyltransferases (Nat)"/>
    <property type="match status" value="1"/>
</dbReference>
<name>A0ABY7VG24_9GAMM</name>
<evidence type="ECO:0000313" key="2">
    <source>
        <dbReference type="Proteomes" id="UP001215231"/>
    </source>
</evidence>
<dbReference type="Gene3D" id="3.40.630.30">
    <property type="match status" value="1"/>
</dbReference>
<organism evidence="1 2">
    <name type="scientific">Thalassomonas haliotis</name>
    <dbReference type="NCBI Taxonomy" id="485448"/>
    <lineage>
        <taxon>Bacteria</taxon>
        <taxon>Pseudomonadati</taxon>
        <taxon>Pseudomonadota</taxon>
        <taxon>Gammaproteobacteria</taxon>
        <taxon>Alteromonadales</taxon>
        <taxon>Colwelliaceae</taxon>
        <taxon>Thalassomonas</taxon>
    </lineage>
</organism>
<dbReference type="RefSeq" id="WP_274052394.1">
    <property type="nucleotide sequence ID" value="NZ_CP059693.1"/>
</dbReference>
<evidence type="ECO:0000313" key="1">
    <source>
        <dbReference type="EMBL" id="WDE12129.1"/>
    </source>
</evidence>
<proteinExistence type="predicted"/>
<dbReference type="EMBL" id="CP059693">
    <property type="protein sequence ID" value="WDE12129.1"/>
    <property type="molecule type" value="Genomic_DNA"/>
</dbReference>
<sequence>MKHYPLKEIKPDTLEKIAQGVLNTYYLDDLQEIDLNNALKNEIEDLWALTEGNDPQSLSEVRKRRKLSDSVTDQALMPQVFEQDDGQLFVAHVCRNEADETLIEIFSNLTLDLTILKEITPAICRAFSWCQAKYIAVWTRPDSKAEKQLLALPGTLPCDSFVAAEQNQLILNTETNICLRPFNLEQDWPWYQQEYNKFLAEQPKMKAIVPISEKEDIEEAIENNLCACAILGNKPLGMIMGETSSELSYNGLLFSDIFIAGQYRGLGYASPIQRLFIKEKLNEFDLFLGFINRDNMPSMKNALKQGRRLLRQEICIPRTHLI</sequence>
<accession>A0ABY7VG24</accession>
<dbReference type="Proteomes" id="UP001215231">
    <property type="component" value="Chromosome"/>
</dbReference>
<evidence type="ECO:0008006" key="3">
    <source>
        <dbReference type="Google" id="ProtNLM"/>
    </source>
</evidence>